<reference evidence="1 2" key="1">
    <citation type="submission" date="2020-08" db="EMBL/GenBank/DDBJ databases">
        <title>Emergence and comparative genomics analysis of Citrobacter in Fennec fox imported from North Africa to China.</title>
        <authorList>
            <person name="Zheng B."/>
        </authorList>
    </citation>
    <scope>NUCLEOTIDE SEQUENCE [LARGE SCALE GENOMIC DNA]</scope>
    <source>
        <strain evidence="1 2">FF371</strain>
    </source>
</reference>
<keyword evidence="2" id="KW-1185">Reference proteome</keyword>
<evidence type="ECO:0000313" key="2">
    <source>
        <dbReference type="Proteomes" id="UP000586346"/>
    </source>
</evidence>
<protein>
    <recommendedName>
        <fullName evidence="3">Permuted papain-like amidase enzyme, YaeF/YiiX, C92 family</fullName>
    </recommendedName>
</protein>
<comment type="caution">
    <text evidence="1">The sequence shown here is derived from an EMBL/GenBank/DDBJ whole genome shotgun (WGS) entry which is preliminary data.</text>
</comment>
<name>A0ABR6TZT4_CITBR</name>
<dbReference type="RefSeq" id="WP_185654990.1">
    <property type="nucleotide sequence ID" value="NZ_CBDITX010000011.1"/>
</dbReference>
<dbReference type="Pfam" id="PF05708">
    <property type="entry name" value="Peptidase_C92"/>
    <property type="match status" value="1"/>
</dbReference>
<dbReference type="EMBL" id="JACLAH010000007">
    <property type="protein sequence ID" value="MBC2649027.1"/>
    <property type="molecule type" value="Genomic_DNA"/>
</dbReference>
<evidence type="ECO:0000313" key="1">
    <source>
        <dbReference type="EMBL" id="MBC2649027.1"/>
    </source>
</evidence>
<evidence type="ECO:0008006" key="3">
    <source>
        <dbReference type="Google" id="ProtNLM"/>
    </source>
</evidence>
<dbReference type="InterPro" id="IPR038765">
    <property type="entry name" value="Papain-like_cys_pep_sf"/>
</dbReference>
<dbReference type="SUPFAM" id="SSF54001">
    <property type="entry name" value="Cysteine proteinases"/>
    <property type="match status" value="1"/>
</dbReference>
<proteinExistence type="predicted"/>
<dbReference type="InterPro" id="IPR024453">
    <property type="entry name" value="Peptidase_C92"/>
</dbReference>
<accession>A0ABR6TZT4</accession>
<sequence length="331" mass="37935">MYLMPGDELEIGDIILTSENTAVSKTVRFATQSEFSHAMLYVGDHSYIHSDANGVHSGNLQRLLFPSKENVAIIRVNCNRSEKEKACDFARSKIGTSYSVKEAVNAKLKIPKKAKENRQYCSRLVVQSYDYADVSLVKNINYCTPQDIIESEKVSYTTIVARMATKQEIKFANEKNPIQRQTEITNSILQSVRCITGKDIQTLEQVIEYVILFPNYDESISKVFKDSGYLDMWKYEVEKNSWRYDAIGFLKLNIPPSQLIDLASRELQMGRNRLVRYQANYMQYLHLNKIHGGECLGEHVKLYEILVRNTKDNIKAASCVLAILSEKQMQE</sequence>
<dbReference type="Gene3D" id="3.90.1720.10">
    <property type="entry name" value="endopeptidase domain like (from Nostoc punctiforme)"/>
    <property type="match status" value="1"/>
</dbReference>
<organism evidence="1 2">
    <name type="scientific">Citrobacter braakii</name>
    <dbReference type="NCBI Taxonomy" id="57706"/>
    <lineage>
        <taxon>Bacteria</taxon>
        <taxon>Pseudomonadati</taxon>
        <taxon>Pseudomonadota</taxon>
        <taxon>Gammaproteobacteria</taxon>
        <taxon>Enterobacterales</taxon>
        <taxon>Enterobacteriaceae</taxon>
        <taxon>Citrobacter</taxon>
        <taxon>Citrobacter freundii complex</taxon>
    </lineage>
</organism>
<gene>
    <name evidence="1" type="ORF">H6P72_20700</name>
</gene>
<dbReference type="Proteomes" id="UP000586346">
    <property type="component" value="Unassembled WGS sequence"/>
</dbReference>